<dbReference type="KEGG" id="pcy:PCYB_008110"/>
<accession>K6VKU5</accession>
<organism evidence="1 2">
    <name type="scientific">Plasmodium cynomolgi (strain B)</name>
    <dbReference type="NCBI Taxonomy" id="1120755"/>
    <lineage>
        <taxon>Eukaryota</taxon>
        <taxon>Sar</taxon>
        <taxon>Alveolata</taxon>
        <taxon>Apicomplexa</taxon>
        <taxon>Aconoidasida</taxon>
        <taxon>Haemosporida</taxon>
        <taxon>Plasmodiidae</taxon>
        <taxon>Plasmodium</taxon>
        <taxon>Plasmodium (Plasmodium)</taxon>
    </lineage>
</organism>
<feature type="non-terminal residue" evidence="1">
    <location>
        <position position="242"/>
    </location>
</feature>
<protein>
    <recommendedName>
        <fullName evidence="3">CYIR protein</fullName>
    </recommendedName>
</protein>
<dbReference type="AlphaFoldDB" id="K6VKU5"/>
<proteinExistence type="predicted"/>
<evidence type="ECO:0000313" key="1">
    <source>
        <dbReference type="EMBL" id="GAB70062.1"/>
    </source>
</evidence>
<dbReference type="RefSeq" id="XP_004228280.1">
    <property type="nucleotide sequence ID" value="XM_004228232.1"/>
</dbReference>
<dbReference type="EMBL" id="DF158676">
    <property type="protein sequence ID" value="GAB70062.1"/>
    <property type="molecule type" value="Genomic_DNA"/>
</dbReference>
<dbReference type="OrthoDB" id="386202at2759"/>
<dbReference type="Proteomes" id="UP000006319">
    <property type="component" value="Unassembled WGS sequence"/>
</dbReference>
<evidence type="ECO:0000313" key="2">
    <source>
        <dbReference type="Proteomes" id="UP000006319"/>
    </source>
</evidence>
<evidence type="ECO:0008006" key="3">
    <source>
        <dbReference type="Google" id="ProtNLM"/>
    </source>
</evidence>
<reference evidence="1 2" key="1">
    <citation type="journal article" date="2012" name="Nat. Genet.">
        <title>Plasmodium cynomolgi genome sequences provide insight into Plasmodium vivax and the monkey malaria clade.</title>
        <authorList>
            <person name="Tachibana S."/>
            <person name="Sullivan S.A."/>
            <person name="Kawai S."/>
            <person name="Nakamura S."/>
            <person name="Kim H.R."/>
            <person name="Goto N."/>
            <person name="Arisue N."/>
            <person name="Palacpac N.M.Q."/>
            <person name="Honma H."/>
            <person name="Yagi M."/>
            <person name="Tougan T."/>
            <person name="Katakai Y."/>
            <person name="Kaneko O."/>
            <person name="Mita T."/>
            <person name="Kita K."/>
            <person name="Yasutomi Y."/>
            <person name="Sutton P.L."/>
            <person name="Shakhbatyan R."/>
            <person name="Horii T."/>
            <person name="Yasunaga T."/>
            <person name="Barnwell J.W."/>
            <person name="Escalante A.A."/>
            <person name="Carlton J.M."/>
            <person name="Tanabe K."/>
        </authorList>
    </citation>
    <scope>NUCLEOTIDE SEQUENCE [LARGE SCALE GENOMIC DNA]</scope>
    <source>
        <strain evidence="1 2">B</strain>
    </source>
</reference>
<gene>
    <name evidence="1" type="ORF">PCYB_008110</name>
</gene>
<sequence>YRFYEHIDTYLEYERICCDDENCQIYNKKCESIVPEDYDNEDKLLIICSKFHCLIEKLLKLTPSQDEKFHLEYLNYWLNYELNKIYAQTYPVAFYKNVKSKDNKNNILKRLDGKLCDIDENEMKNMNWLFYLYREYFNFIKANVKPDAIKGNFKLYSNPKPDKYKEFEAKCLNVTSCSKALCAFKKKCERIKLKIPELEDSEKNELPSLSKCENTEVNDYSLKKDEQIEMNDENNFHIPTNI</sequence>
<name>K6VKU5_PLACD</name>
<keyword evidence="2" id="KW-1185">Reference proteome</keyword>
<dbReference type="GeneID" id="14696604"/>
<dbReference type="VEuPathDB" id="PlasmoDB:PCYB_008110"/>
<feature type="non-terminal residue" evidence="1">
    <location>
        <position position="1"/>
    </location>
</feature>